<keyword evidence="4" id="KW-0862">Zinc</keyword>
<feature type="repeat" description="ANK" evidence="6">
    <location>
        <begin position="583"/>
        <end position="615"/>
    </location>
</feature>
<proteinExistence type="predicted"/>
<dbReference type="SMART" id="SM00248">
    <property type="entry name" value="ANK"/>
    <property type="match status" value="11"/>
</dbReference>
<protein>
    <submittedName>
        <fullName evidence="7">Uncharacterized protein</fullName>
    </submittedName>
</protein>
<evidence type="ECO:0000256" key="6">
    <source>
        <dbReference type="PROSITE-ProRule" id="PRU00023"/>
    </source>
</evidence>
<dbReference type="Pfam" id="PF00023">
    <property type="entry name" value="Ank"/>
    <property type="match status" value="1"/>
</dbReference>
<evidence type="ECO:0000256" key="3">
    <source>
        <dbReference type="ARBA" id="ARBA00022771"/>
    </source>
</evidence>
<dbReference type="VEuPathDB" id="CryptoDB:Cvel_23643"/>
<evidence type="ECO:0000256" key="2">
    <source>
        <dbReference type="ARBA" id="ARBA00022737"/>
    </source>
</evidence>
<dbReference type="PANTHER" id="PTHR24171">
    <property type="entry name" value="ANKYRIN REPEAT DOMAIN-CONTAINING PROTEIN 39-RELATED"/>
    <property type="match status" value="1"/>
</dbReference>
<dbReference type="Gene3D" id="1.25.40.20">
    <property type="entry name" value="Ankyrin repeat-containing domain"/>
    <property type="match status" value="4"/>
</dbReference>
<feature type="repeat" description="ANK" evidence="6">
    <location>
        <begin position="698"/>
        <end position="730"/>
    </location>
</feature>
<dbReference type="EMBL" id="CDMZ01001614">
    <property type="protein sequence ID" value="CEM35178.1"/>
    <property type="molecule type" value="Genomic_DNA"/>
</dbReference>
<dbReference type="InterPro" id="IPR036770">
    <property type="entry name" value="Ankyrin_rpt-contain_sf"/>
</dbReference>
<keyword evidence="1" id="KW-0479">Metal-binding</keyword>
<dbReference type="GO" id="GO:0008270">
    <property type="term" value="F:zinc ion binding"/>
    <property type="evidence" value="ECO:0007669"/>
    <property type="project" value="UniProtKB-KW"/>
</dbReference>
<dbReference type="AlphaFoldDB" id="A0A0G4GWN7"/>
<evidence type="ECO:0000256" key="1">
    <source>
        <dbReference type="ARBA" id="ARBA00022723"/>
    </source>
</evidence>
<dbReference type="InterPro" id="IPR043145">
    <property type="entry name" value="Znf_ZZ_sf"/>
</dbReference>
<evidence type="ECO:0000313" key="7">
    <source>
        <dbReference type="EMBL" id="CEM35178.1"/>
    </source>
</evidence>
<dbReference type="PRINTS" id="PR01415">
    <property type="entry name" value="ANKYRIN"/>
</dbReference>
<dbReference type="GO" id="GO:0085020">
    <property type="term" value="P:protein K6-linked ubiquitination"/>
    <property type="evidence" value="ECO:0007669"/>
    <property type="project" value="TreeGrafter"/>
</dbReference>
<name>A0A0G4GWN7_9ALVE</name>
<evidence type="ECO:0000256" key="5">
    <source>
        <dbReference type="ARBA" id="ARBA00023043"/>
    </source>
</evidence>
<organism evidence="7">
    <name type="scientific">Chromera velia CCMP2878</name>
    <dbReference type="NCBI Taxonomy" id="1169474"/>
    <lineage>
        <taxon>Eukaryota</taxon>
        <taxon>Sar</taxon>
        <taxon>Alveolata</taxon>
        <taxon>Colpodellida</taxon>
        <taxon>Chromeraceae</taxon>
        <taxon>Chromera</taxon>
    </lineage>
</organism>
<dbReference type="SUPFAM" id="SSF57850">
    <property type="entry name" value="RING/U-box"/>
    <property type="match status" value="1"/>
</dbReference>
<dbReference type="PANTHER" id="PTHR24171:SF8">
    <property type="entry name" value="BRCA1-ASSOCIATED RING DOMAIN PROTEIN 1"/>
    <property type="match status" value="1"/>
</dbReference>
<dbReference type="Pfam" id="PF12796">
    <property type="entry name" value="Ank_2"/>
    <property type="match status" value="3"/>
</dbReference>
<evidence type="ECO:0000256" key="4">
    <source>
        <dbReference type="ARBA" id="ARBA00022833"/>
    </source>
</evidence>
<dbReference type="GO" id="GO:0004842">
    <property type="term" value="F:ubiquitin-protein transferase activity"/>
    <property type="evidence" value="ECO:0007669"/>
    <property type="project" value="TreeGrafter"/>
</dbReference>
<dbReference type="PROSITE" id="PS50088">
    <property type="entry name" value="ANK_REPEAT"/>
    <property type="match status" value="4"/>
</dbReference>
<dbReference type="InterPro" id="IPR002110">
    <property type="entry name" value="Ankyrin_rpt"/>
</dbReference>
<feature type="repeat" description="ANK" evidence="6">
    <location>
        <begin position="550"/>
        <end position="582"/>
    </location>
</feature>
<keyword evidence="5 6" id="KW-0040">ANK repeat</keyword>
<keyword evidence="2" id="KW-0677">Repeat</keyword>
<accession>A0A0G4GWN7</accession>
<sequence>MPHKPVLQGPAEIYSQHLPSPPSHQTYVVSFEICSYAFTHTQAPGQERRFSGSFGGEGSPGNAMKELPPQARALSVFRSLETYLGSCSPTLSFESLGCSDGECVSMGCFEGDSVFFLTFGTNLAALKGAVRLWSREREWIVGGEAVEFRFCKLSNLERQHGLPEFLFAHHDPATTASKETVDTDNGSVAVPSLFPLPVPRPWGLPEAVLNCDLEAVSEMLKRGKNPNQPTPIPCGLPGYPCYIFVETPLVVAANLDAWEIADVLLQNGADPNLPVRTCETDRCIMDTGGARFADPIMNALVCGSLKTVEVLKRHGAGVPESRFAEVLAMAALENLPEVARWVTARGGNPDSRLVDGHAGVFCDECMRARQRKSAEGFPQPPPPMILGSRFRCDECEFDLCSLCMNAHKQRQNETGCIHPPSHTFTEIPAPRSPTPLQISAQEDSIDTAEVLLKAGAGVEETGGPDETTPLLQACLNGSEKAVPMLLKFGACPTRPHKVFTCPLFAAAVGGSPAVIHALADADVDMNAVHHECEHDADPQDSERGKNRAKEGETALVRAAENGNSAACEALIVRGAKVNAQTGTGVTALFQAAQRGLEGPVATLLKQGADPNLTKVGGSSPLHRAVARKYKNIVRLLLEAGADPNIAMSGVTPLFLVCYRQPAECGAHREGDSQGGAGDPEIAEMLLKAGARTEMRLLDGQSPLHVAASQGDAAIVDVLLRYGANPLCRSRSGGTPCDAARRHGHTGLAEKMRREGKRRELPESKETCCRCAIM</sequence>
<feature type="repeat" description="ANK" evidence="6">
    <location>
        <begin position="616"/>
        <end position="648"/>
    </location>
</feature>
<dbReference type="PROSITE" id="PS50297">
    <property type="entry name" value="ANK_REP_REGION"/>
    <property type="match status" value="3"/>
</dbReference>
<gene>
    <name evidence="7" type="ORF">Cvel_23643</name>
</gene>
<dbReference type="Gene3D" id="3.30.60.90">
    <property type="match status" value="1"/>
</dbReference>
<keyword evidence="3" id="KW-0863">Zinc-finger</keyword>
<dbReference type="SUPFAM" id="SSF48403">
    <property type="entry name" value="Ankyrin repeat"/>
    <property type="match status" value="2"/>
</dbReference>
<reference evidence="7" key="1">
    <citation type="submission" date="2014-11" db="EMBL/GenBank/DDBJ databases">
        <authorList>
            <person name="Otto D Thomas"/>
            <person name="Naeem Raeece"/>
        </authorList>
    </citation>
    <scope>NUCLEOTIDE SEQUENCE</scope>
</reference>
<dbReference type="PhylomeDB" id="A0A0G4GWN7"/>